<dbReference type="Pfam" id="PF10099">
    <property type="entry name" value="RskA_C"/>
    <property type="match status" value="1"/>
</dbReference>
<accession>A0A975TSD9</accession>
<gene>
    <name evidence="3" type="ORF">KUL25_12800</name>
</gene>
<evidence type="ECO:0000256" key="1">
    <source>
        <dbReference type="SAM" id="Phobius"/>
    </source>
</evidence>
<keyword evidence="1" id="KW-0812">Transmembrane</keyword>
<keyword evidence="1" id="KW-0472">Membrane</keyword>
<evidence type="ECO:0000313" key="4">
    <source>
        <dbReference type="Proteomes" id="UP000693972"/>
    </source>
</evidence>
<dbReference type="GO" id="GO:0005886">
    <property type="term" value="C:plasma membrane"/>
    <property type="evidence" value="ECO:0007669"/>
    <property type="project" value="InterPro"/>
</dbReference>
<dbReference type="GO" id="GO:0016989">
    <property type="term" value="F:sigma factor antagonist activity"/>
    <property type="evidence" value="ECO:0007669"/>
    <property type="project" value="TreeGrafter"/>
</dbReference>
<evidence type="ECO:0000313" key="3">
    <source>
        <dbReference type="EMBL" id="QXL86350.1"/>
    </source>
</evidence>
<dbReference type="PANTHER" id="PTHR37461">
    <property type="entry name" value="ANTI-SIGMA-K FACTOR RSKA"/>
    <property type="match status" value="1"/>
</dbReference>
<keyword evidence="4" id="KW-1185">Reference proteome</keyword>
<protein>
    <submittedName>
        <fullName evidence="3">Anti-sigma factor</fullName>
    </submittedName>
</protein>
<dbReference type="AlphaFoldDB" id="A0A975TSD9"/>
<dbReference type="EMBL" id="JAIMBW010000001">
    <property type="protein sequence ID" value="MBY4893642.1"/>
    <property type="molecule type" value="Genomic_DNA"/>
</dbReference>
<dbReference type="Proteomes" id="UP000693972">
    <property type="component" value="Unassembled WGS sequence"/>
</dbReference>
<dbReference type="RefSeq" id="WP_257893311.1">
    <property type="nucleotide sequence ID" value="NZ_JAIMBW010000001.1"/>
</dbReference>
<dbReference type="GO" id="GO:0006417">
    <property type="term" value="P:regulation of translation"/>
    <property type="evidence" value="ECO:0007669"/>
    <property type="project" value="TreeGrafter"/>
</dbReference>
<reference evidence="3 4" key="1">
    <citation type="submission" date="2021-07" db="EMBL/GenBank/DDBJ databases">
        <title>Karlodiniumbacter phycospheric gen. nov., sp. nov., a phycosphere bacterium isolated from karlodinium veneficum.</title>
        <authorList>
            <person name="Peng Y."/>
            <person name="Jiang L."/>
            <person name="Lee J."/>
        </authorList>
    </citation>
    <scope>NUCLEOTIDE SEQUENCE</scope>
    <source>
        <strain evidence="3 4">N5</strain>
    </source>
</reference>
<sequence>MTHPTDISPDDNALAAEYALGLLSPEEVTAFEARLRTDTSLFALVAAWQSEFAALAEAEVAPVVPPSALQSRIEATLFTDTRPRTWSPLAIWRSLALAGFATSLALAGLLFFGPMSTVDPRPAFVAQLAPITGDAQFVALYDPDAATLRVQQAAGTPALDRVQELWLIAGEAAPVSLGLLAGDGTTTISIAEDLQTLLTQAVLAVSDEPPGGSPTGAPTGDVLAAGPVISL</sequence>
<dbReference type="PANTHER" id="PTHR37461:SF1">
    <property type="entry name" value="ANTI-SIGMA-K FACTOR RSKA"/>
    <property type="match status" value="1"/>
</dbReference>
<organism evidence="3">
    <name type="scientific">Gymnodinialimonas phycosphaerae</name>
    <dbReference type="NCBI Taxonomy" id="2841589"/>
    <lineage>
        <taxon>Bacteria</taxon>
        <taxon>Pseudomonadati</taxon>
        <taxon>Pseudomonadota</taxon>
        <taxon>Alphaproteobacteria</taxon>
        <taxon>Rhodobacterales</taxon>
        <taxon>Paracoccaceae</taxon>
        <taxon>Gymnodinialimonas</taxon>
    </lineage>
</organism>
<feature type="domain" description="Anti-sigma K factor RskA C-terminal" evidence="2">
    <location>
        <begin position="101"/>
        <end position="222"/>
    </location>
</feature>
<proteinExistence type="predicted"/>
<keyword evidence="1" id="KW-1133">Transmembrane helix</keyword>
<dbReference type="EMBL" id="CP078073">
    <property type="protein sequence ID" value="QXL86350.1"/>
    <property type="molecule type" value="Genomic_DNA"/>
</dbReference>
<evidence type="ECO:0000259" key="2">
    <source>
        <dbReference type="Pfam" id="PF10099"/>
    </source>
</evidence>
<dbReference type="InterPro" id="IPR018764">
    <property type="entry name" value="RskA_C"/>
</dbReference>
<dbReference type="InterPro" id="IPR051474">
    <property type="entry name" value="Anti-sigma-K/W_factor"/>
</dbReference>
<name>A0A975TSD9_9RHOB</name>
<feature type="transmembrane region" description="Helical" evidence="1">
    <location>
        <begin position="90"/>
        <end position="112"/>
    </location>
</feature>